<proteinExistence type="predicted"/>
<sequence length="339" mass="37698">MAKATTATVRPTCHFGPATGQLCRRILKRGIHTLSRMRKVRSRISQTKKRDVEMSKTVPCQIGSYWRIGWGTYQENDSSVKGGVGIFTYVVNGVTTGKFCPPLAAAWTTPFLNLATAGRSDQPSTVFSHRGSSKFSVIGTLVEALRCQPALVIRAIFQHWGIQEMEDYRLGPLSIPCMTLAGNGESIQVRTLITPSLAVFTTRKFHDGSGETFTVFAIMRSAGISERKSPEPPKCFANRPHRCIFASSSRALLLCFQFHHFTFHHCLGRPSVRRSLNGKSQIRQFLAQKGCLAHGYIPKPGARHAELGWRRANCCRSPRNPPYATRPKVFESTAICSRI</sequence>
<gene>
    <name evidence="1" type="ORF">NA56DRAFT_742915</name>
</gene>
<reference evidence="1 2" key="1">
    <citation type="submission" date="2016-05" db="EMBL/GenBank/DDBJ databases">
        <title>A degradative enzymes factory behind the ericoid mycorrhizal symbiosis.</title>
        <authorList>
            <consortium name="DOE Joint Genome Institute"/>
            <person name="Martino E."/>
            <person name="Morin E."/>
            <person name="Grelet G."/>
            <person name="Kuo A."/>
            <person name="Kohler A."/>
            <person name="Daghino S."/>
            <person name="Barry K."/>
            <person name="Choi C."/>
            <person name="Cichocki N."/>
            <person name="Clum A."/>
            <person name="Copeland A."/>
            <person name="Hainaut M."/>
            <person name="Haridas S."/>
            <person name="Labutti K."/>
            <person name="Lindquist E."/>
            <person name="Lipzen A."/>
            <person name="Khouja H.-R."/>
            <person name="Murat C."/>
            <person name="Ohm R."/>
            <person name="Olson A."/>
            <person name="Spatafora J."/>
            <person name="Veneault-Fourrey C."/>
            <person name="Henrissat B."/>
            <person name="Grigoriev I."/>
            <person name="Martin F."/>
            <person name="Perotto S."/>
        </authorList>
    </citation>
    <scope>NUCLEOTIDE SEQUENCE [LARGE SCALE GENOMIC DNA]</scope>
    <source>
        <strain evidence="1 2">UAMH 7357</strain>
    </source>
</reference>
<evidence type="ECO:0000313" key="2">
    <source>
        <dbReference type="Proteomes" id="UP000235672"/>
    </source>
</evidence>
<accession>A0A2J6QMU6</accession>
<dbReference type="EMBL" id="KZ613465">
    <property type="protein sequence ID" value="PMD27597.1"/>
    <property type="molecule type" value="Genomic_DNA"/>
</dbReference>
<name>A0A2J6QMU6_9HELO</name>
<dbReference type="AlphaFoldDB" id="A0A2J6QMU6"/>
<keyword evidence="2" id="KW-1185">Reference proteome</keyword>
<dbReference type="Proteomes" id="UP000235672">
    <property type="component" value="Unassembled WGS sequence"/>
</dbReference>
<evidence type="ECO:0000313" key="1">
    <source>
        <dbReference type="EMBL" id="PMD27597.1"/>
    </source>
</evidence>
<organism evidence="1 2">
    <name type="scientific">Hyaloscypha hepaticicola</name>
    <dbReference type="NCBI Taxonomy" id="2082293"/>
    <lineage>
        <taxon>Eukaryota</taxon>
        <taxon>Fungi</taxon>
        <taxon>Dikarya</taxon>
        <taxon>Ascomycota</taxon>
        <taxon>Pezizomycotina</taxon>
        <taxon>Leotiomycetes</taxon>
        <taxon>Helotiales</taxon>
        <taxon>Hyaloscyphaceae</taxon>
        <taxon>Hyaloscypha</taxon>
    </lineage>
</organism>
<protein>
    <submittedName>
        <fullName evidence="1">Uncharacterized protein</fullName>
    </submittedName>
</protein>